<keyword evidence="2" id="KW-1185">Reference proteome</keyword>
<sequence length="218" mass="24031">MEHSYDDRGRLAHITDRGDLAKPGDDTCTRYEYVTDESKWVFTPQRRVETLTKACDAKDITRPADVAGDKVLHYDSVYNLQRTESLSDCKDGKPLYRLDASATFDAYGRPTSATDVHGNTTKTAYVPASGSLPVKTVVTNPLGHAQTNELDPARGLVQAEEDANKRRSVMEYDALGRLVTEGKLRPTVDTVFPLEETAAAHRALEAGGVRGKYVVRVD</sequence>
<organism evidence="1 2">
    <name type="scientific">Streptomyces pimonensis</name>
    <dbReference type="NCBI Taxonomy" id="2860288"/>
    <lineage>
        <taxon>Bacteria</taxon>
        <taxon>Bacillati</taxon>
        <taxon>Actinomycetota</taxon>
        <taxon>Actinomycetes</taxon>
        <taxon>Kitasatosporales</taxon>
        <taxon>Streptomycetaceae</taxon>
        <taxon>Streptomyces</taxon>
    </lineage>
</organism>
<reference evidence="1 2" key="1">
    <citation type="journal article" date="2021" name="Res Sq">
        <title>Streptomyces Pimoensis sp. nov., Isolated From the Taklimakan Desert in Xinjiang, China.</title>
        <authorList>
            <person name="Zhang P."/>
            <person name="Luo X."/>
            <person name="Luo X."/>
            <person name="Liu Z."/>
            <person name="Xia Z."/>
            <person name="Wan C."/>
            <person name="zhang L."/>
        </authorList>
    </citation>
    <scope>NUCLEOTIDE SEQUENCE [LARGE SCALE GENOMIC DNA]</scope>
    <source>
        <strain evidence="1 2">TRM75549</strain>
    </source>
</reference>
<name>A0ABV4J444_9ACTN</name>
<gene>
    <name evidence="1" type="ORF">KYY02_24245</name>
</gene>
<dbReference type="Pfam" id="PF13602">
    <property type="entry name" value="ADH_zinc_N_2"/>
    <property type="match status" value="1"/>
</dbReference>
<dbReference type="Gene3D" id="3.90.180.10">
    <property type="entry name" value="Medium-chain alcohol dehydrogenases, catalytic domain"/>
    <property type="match status" value="1"/>
</dbReference>
<dbReference type="RefSeq" id="WP_371241498.1">
    <property type="nucleotide sequence ID" value="NZ_JAHWZY010000029.1"/>
</dbReference>
<comment type="caution">
    <text evidence="1">The sequence shown here is derived from an EMBL/GenBank/DDBJ whole genome shotgun (WGS) entry which is preliminary data.</text>
</comment>
<dbReference type="Gene3D" id="3.40.50.720">
    <property type="entry name" value="NAD(P)-binding Rossmann-like Domain"/>
    <property type="match status" value="1"/>
</dbReference>
<dbReference type="Proteomes" id="UP001567537">
    <property type="component" value="Unassembled WGS sequence"/>
</dbReference>
<dbReference type="EMBL" id="JAHWZY010000029">
    <property type="protein sequence ID" value="MEZ3181681.1"/>
    <property type="molecule type" value="Genomic_DNA"/>
</dbReference>
<accession>A0ABV4J444</accession>
<evidence type="ECO:0000313" key="1">
    <source>
        <dbReference type="EMBL" id="MEZ3181681.1"/>
    </source>
</evidence>
<evidence type="ECO:0000313" key="2">
    <source>
        <dbReference type="Proteomes" id="UP001567537"/>
    </source>
</evidence>
<protein>
    <submittedName>
        <fullName evidence="1">Zinc-binding dehydrogenase</fullName>
    </submittedName>
</protein>
<proteinExistence type="predicted"/>